<dbReference type="InterPro" id="IPR010998">
    <property type="entry name" value="Integrase_recombinase_N"/>
</dbReference>
<dbReference type="PROSITE" id="PS51898">
    <property type="entry name" value="TYR_RECOMBINASE"/>
    <property type="match status" value="1"/>
</dbReference>
<dbReference type="Proteomes" id="UP001500305">
    <property type="component" value="Unassembled WGS sequence"/>
</dbReference>
<comment type="similarity">
    <text evidence="1">Belongs to the 'phage' integrase family.</text>
</comment>
<sequence>MTEPDRIDAPIGVKISTDIEYRPDRATPYRARVRWVDPTDKSKRPSRSTMFLTEEEAQGWLDKIVKAASRGVGVELATSDLGTYGDSVMDLAMRGLELKTHAPYMAGWHLRVKPTVGHLQVAGITAGIADRALNSWIADGASISTLKNTIAVWVRVMEQAIRDGIIELNPARLHGWQKLIKTAEDEEFDPRGLALRDWDVLDRLADGLVAASFNQYDGWGDIVRFAGGTGARIGEVSGVRAGDIDTDNWIWRVCRQTTTAPGGLIDKGTKGKRSRLVPIIPELRPNIAWRVSRVGGQPDARLFTGPRGGRVTTAILRDATHWDDVVVSLGYEYLRRHDLRHTALTWFADAGVPPHVLMRIAGHGQLTTTQRYLHPDLRSIKRAGDQLTSYINATRGLPGPKVEVEQIRQLALVS</sequence>
<dbReference type="InterPro" id="IPR050090">
    <property type="entry name" value="Tyrosine_recombinase_XerCD"/>
</dbReference>
<feature type="domain" description="Tyr recombinase" evidence="4">
    <location>
        <begin position="196"/>
        <end position="385"/>
    </location>
</feature>
<gene>
    <name evidence="5" type="ORF">GCM10010430_44620</name>
</gene>
<keyword evidence="6" id="KW-1185">Reference proteome</keyword>
<proteinExistence type="inferred from homology"/>
<dbReference type="Gene3D" id="1.10.150.130">
    <property type="match status" value="1"/>
</dbReference>
<dbReference type="Pfam" id="PF00589">
    <property type="entry name" value="Phage_integrase"/>
    <property type="match status" value="1"/>
</dbReference>
<dbReference type="PANTHER" id="PTHR30349:SF64">
    <property type="entry name" value="PROPHAGE INTEGRASE INTD-RELATED"/>
    <property type="match status" value="1"/>
</dbReference>
<keyword evidence="3" id="KW-0233">DNA recombination</keyword>
<evidence type="ECO:0000256" key="3">
    <source>
        <dbReference type="ARBA" id="ARBA00023172"/>
    </source>
</evidence>
<dbReference type="Gene3D" id="1.10.443.10">
    <property type="entry name" value="Intergrase catalytic core"/>
    <property type="match status" value="1"/>
</dbReference>
<organism evidence="5 6">
    <name type="scientific">Kitasatospora cystarginea</name>
    <dbReference type="NCBI Taxonomy" id="58350"/>
    <lineage>
        <taxon>Bacteria</taxon>
        <taxon>Bacillati</taxon>
        <taxon>Actinomycetota</taxon>
        <taxon>Actinomycetes</taxon>
        <taxon>Kitasatosporales</taxon>
        <taxon>Streptomycetaceae</taxon>
        <taxon>Kitasatospora</taxon>
    </lineage>
</organism>
<evidence type="ECO:0000313" key="6">
    <source>
        <dbReference type="Proteomes" id="UP001500305"/>
    </source>
</evidence>
<evidence type="ECO:0000259" key="4">
    <source>
        <dbReference type="PROSITE" id="PS51898"/>
    </source>
</evidence>
<dbReference type="InterPro" id="IPR002104">
    <property type="entry name" value="Integrase_catalytic"/>
</dbReference>
<dbReference type="SUPFAM" id="SSF56349">
    <property type="entry name" value="DNA breaking-rejoining enzymes"/>
    <property type="match status" value="1"/>
</dbReference>
<dbReference type="PANTHER" id="PTHR30349">
    <property type="entry name" value="PHAGE INTEGRASE-RELATED"/>
    <property type="match status" value="1"/>
</dbReference>
<comment type="caution">
    <text evidence="5">The sequence shown here is derived from an EMBL/GenBank/DDBJ whole genome shotgun (WGS) entry which is preliminary data.</text>
</comment>
<protein>
    <submittedName>
        <fullName evidence="5">Site-specific integrase</fullName>
    </submittedName>
</protein>
<dbReference type="InterPro" id="IPR013762">
    <property type="entry name" value="Integrase-like_cat_sf"/>
</dbReference>
<evidence type="ECO:0000256" key="1">
    <source>
        <dbReference type="ARBA" id="ARBA00008857"/>
    </source>
</evidence>
<dbReference type="EMBL" id="BAAATR010000020">
    <property type="protein sequence ID" value="GAA2255863.1"/>
    <property type="molecule type" value="Genomic_DNA"/>
</dbReference>
<reference evidence="5 6" key="1">
    <citation type="journal article" date="2019" name="Int. J. Syst. Evol. Microbiol.">
        <title>The Global Catalogue of Microorganisms (GCM) 10K type strain sequencing project: providing services to taxonomists for standard genome sequencing and annotation.</title>
        <authorList>
            <consortium name="The Broad Institute Genomics Platform"/>
            <consortium name="The Broad Institute Genome Sequencing Center for Infectious Disease"/>
            <person name="Wu L."/>
            <person name="Ma J."/>
        </authorList>
    </citation>
    <scope>NUCLEOTIDE SEQUENCE [LARGE SCALE GENOMIC DNA]</scope>
    <source>
        <strain evidence="5 6">JCM 7356</strain>
    </source>
</reference>
<accession>A0ABN3EEL3</accession>
<name>A0ABN3EEL3_9ACTN</name>
<evidence type="ECO:0000256" key="2">
    <source>
        <dbReference type="ARBA" id="ARBA00023125"/>
    </source>
</evidence>
<dbReference type="CDD" id="cd00796">
    <property type="entry name" value="INT_Rci_Hp1_C"/>
    <property type="match status" value="1"/>
</dbReference>
<keyword evidence="2" id="KW-0238">DNA-binding</keyword>
<dbReference type="InterPro" id="IPR011010">
    <property type="entry name" value="DNA_brk_join_enz"/>
</dbReference>
<dbReference type="RefSeq" id="WP_344638233.1">
    <property type="nucleotide sequence ID" value="NZ_BAAATR010000020.1"/>
</dbReference>
<evidence type="ECO:0000313" key="5">
    <source>
        <dbReference type="EMBL" id="GAA2255863.1"/>
    </source>
</evidence>